<accession>A0ABD5F2K8</accession>
<feature type="non-terminal residue" evidence="2">
    <location>
        <position position="139"/>
    </location>
</feature>
<evidence type="ECO:0000256" key="1">
    <source>
        <dbReference type="SAM" id="MobiDB-lite"/>
    </source>
</evidence>
<organism evidence="2 3">
    <name type="scientific">Streptomyces doudnae</name>
    <dbReference type="NCBI Taxonomy" id="3075536"/>
    <lineage>
        <taxon>Bacteria</taxon>
        <taxon>Bacillati</taxon>
        <taxon>Actinomycetota</taxon>
        <taxon>Actinomycetes</taxon>
        <taxon>Kitasatosporales</taxon>
        <taxon>Streptomycetaceae</taxon>
        <taxon>Streptomyces</taxon>
    </lineage>
</organism>
<name>A0ABD5F2K8_9ACTN</name>
<keyword evidence="3" id="KW-1185">Reference proteome</keyword>
<dbReference type="AlphaFoldDB" id="A0ABD5F2K8"/>
<evidence type="ECO:0000313" key="2">
    <source>
        <dbReference type="EMBL" id="MDT0440820.1"/>
    </source>
</evidence>
<protein>
    <submittedName>
        <fullName evidence="2">Uncharacterized protein</fullName>
    </submittedName>
</protein>
<comment type="caution">
    <text evidence="2">The sequence shown here is derived from an EMBL/GenBank/DDBJ whole genome shotgun (WGS) entry which is preliminary data.</text>
</comment>
<dbReference type="EMBL" id="JAVRES010000266">
    <property type="protein sequence ID" value="MDT0440820.1"/>
    <property type="molecule type" value="Genomic_DNA"/>
</dbReference>
<dbReference type="Proteomes" id="UP001183535">
    <property type="component" value="Unassembled WGS sequence"/>
</dbReference>
<evidence type="ECO:0000313" key="3">
    <source>
        <dbReference type="Proteomes" id="UP001183535"/>
    </source>
</evidence>
<proteinExistence type="predicted"/>
<gene>
    <name evidence="2" type="ORF">RM877_39950</name>
</gene>
<sequence>MLGYADDAIIVTVVLRSVVHHAGLDTVRAHWPGTDDDDGLAGLDVGDVGGRAEAGRHRAAHDGRGLERDVLVDLDDGILVNGHVRREGAEQVHRRHLSTAGGDAVGAVGDGLTAQQDRATVTQRAEALQTRRAFTTGRD</sequence>
<feature type="region of interest" description="Disordered" evidence="1">
    <location>
        <begin position="28"/>
        <end position="47"/>
    </location>
</feature>
<reference evidence="3" key="1">
    <citation type="submission" date="2023-07" db="EMBL/GenBank/DDBJ databases">
        <title>30 novel species of actinomycetes from the DSMZ collection.</title>
        <authorList>
            <person name="Nouioui I."/>
        </authorList>
    </citation>
    <scope>NUCLEOTIDE SEQUENCE [LARGE SCALE GENOMIC DNA]</scope>
    <source>
        <strain evidence="3">DSM 41981</strain>
    </source>
</reference>